<dbReference type="SUPFAM" id="SSF54427">
    <property type="entry name" value="NTF2-like"/>
    <property type="match status" value="1"/>
</dbReference>
<dbReference type="Pfam" id="PF14534">
    <property type="entry name" value="DUF4440"/>
    <property type="match status" value="1"/>
</dbReference>
<evidence type="ECO:0000259" key="1">
    <source>
        <dbReference type="Pfam" id="PF14534"/>
    </source>
</evidence>
<sequence>MTAPLTVAHRAYPDAMDEADTEAFDDLLDDGFALTHMTGYVQPKAEWPAQMRREVAASTGYRLRP</sequence>
<gene>
    <name evidence="2" type="ORF">ACFOZ0_04965</name>
</gene>
<dbReference type="RefSeq" id="WP_310772871.1">
    <property type="nucleotide sequence ID" value="NZ_JBHRWR010000002.1"/>
</dbReference>
<dbReference type="Gene3D" id="3.10.450.50">
    <property type="match status" value="1"/>
</dbReference>
<dbReference type="InterPro" id="IPR032710">
    <property type="entry name" value="NTF2-like_dom_sf"/>
</dbReference>
<dbReference type="InterPro" id="IPR027843">
    <property type="entry name" value="DUF4440"/>
</dbReference>
<dbReference type="Proteomes" id="UP001595701">
    <property type="component" value="Unassembled WGS sequence"/>
</dbReference>
<reference evidence="3" key="1">
    <citation type="journal article" date="2019" name="Int. J. Syst. Evol. Microbiol.">
        <title>The Global Catalogue of Microorganisms (GCM) 10K type strain sequencing project: providing services to taxonomists for standard genome sequencing and annotation.</title>
        <authorList>
            <consortium name="The Broad Institute Genomics Platform"/>
            <consortium name="The Broad Institute Genome Sequencing Center for Infectious Disease"/>
            <person name="Wu L."/>
            <person name="Ma J."/>
        </authorList>
    </citation>
    <scope>NUCLEOTIDE SEQUENCE [LARGE SCALE GENOMIC DNA]</scope>
    <source>
        <strain evidence="3">CGMCC 4.7035</strain>
    </source>
</reference>
<keyword evidence="3" id="KW-1185">Reference proteome</keyword>
<name>A0ABV7S936_9ACTN</name>
<accession>A0ABV7S936</accession>
<comment type="caution">
    <text evidence="2">The sequence shown here is derived from an EMBL/GenBank/DDBJ whole genome shotgun (WGS) entry which is preliminary data.</text>
</comment>
<evidence type="ECO:0000313" key="3">
    <source>
        <dbReference type="Proteomes" id="UP001595701"/>
    </source>
</evidence>
<protein>
    <submittedName>
        <fullName evidence="2">Nuclear transport factor 2 family protein</fullName>
    </submittedName>
</protein>
<evidence type="ECO:0000313" key="2">
    <source>
        <dbReference type="EMBL" id="MFC3572640.1"/>
    </source>
</evidence>
<feature type="domain" description="DUF4440" evidence="1">
    <location>
        <begin position="8"/>
        <end position="61"/>
    </location>
</feature>
<dbReference type="EMBL" id="JBHRWR010000002">
    <property type="protein sequence ID" value="MFC3572640.1"/>
    <property type="molecule type" value="Genomic_DNA"/>
</dbReference>
<proteinExistence type="predicted"/>
<organism evidence="2 3">
    <name type="scientific">Streptomyces yaanensis</name>
    <dbReference type="NCBI Taxonomy" id="1142239"/>
    <lineage>
        <taxon>Bacteria</taxon>
        <taxon>Bacillati</taxon>
        <taxon>Actinomycetota</taxon>
        <taxon>Actinomycetes</taxon>
        <taxon>Kitasatosporales</taxon>
        <taxon>Streptomycetaceae</taxon>
        <taxon>Streptomyces</taxon>
    </lineage>
</organism>